<dbReference type="Gene3D" id="3.40.1360.10">
    <property type="match status" value="1"/>
</dbReference>
<evidence type="ECO:0000313" key="2">
    <source>
        <dbReference type="EMBL" id="WCO66252.1"/>
    </source>
</evidence>
<proteinExistence type="predicted"/>
<gene>
    <name evidence="2" type="ORF">PO878_17260</name>
</gene>
<dbReference type="KEGG" id="ima:PO878_17260"/>
<name>A0AAE9Y4N2_9ACTN</name>
<dbReference type="AlphaFoldDB" id="A0AAE9Y4N2"/>
<dbReference type="Proteomes" id="UP001216390">
    <property type="component" value="Chromosome"/>
</dbReference>
<accession>A0AAE9Y4N2</accession>
<dbReference type="Gene3D" id="3.90.580.10">
    <property type="entry name" value="Zinc finger, CHC2-type domain"/>
    <property type="match status" value="1"/>
</dbReference>
<protein>
    <submittedName>
        <fullName evidence="2">Toprim domain-containing protein</fullName>
    </submittedName>
</protein>
<dbReference type="SUPFAM" id="SSF57783">
    <property type="entry name" value="Zinc beta-ribbon"/>
    <property type="match status" value="1"/>
</dbReference>
<sequence>MYDRSALLASVSLEALADELLGPHHGTERSATWPCPNPNHAQTGRTPPLGIYTTRWGEQRWGCFGCGTGGTAIDLVLAVHGGSVRSAFDYLAARAGQRPDDAVVGLARRPPRPRCERHPEGLARYARECAATLWTPAGAPVLRWLTDERGLPEDVLRVNEIGADTGSRRQFRPDGMPRAAGAVFPTIVDGQPIYAHIRVMRPGPGRTRYLNPAYDLAPSPRMCRYEPAQRLHDEIVITEGAIDGLSAAAAGYVAVPFFGTGCPDASHALALARLPAPLVMAFDPEEGKGQRSAAHLGELLKAHHRTALNVRPPGGDLNEWMVGSNDWPTQLEAAVADARRLESVGRSLVR</sequence>
<organism evidence="2 3">
    <name type="scientific">Iamia majanohamensis</name>
    <dbReference type="NCBI Taxonomy" id="467976"/>
    <lineage>
        <taxon>Bacteria</taxon>
        <taxon>Bacillati</taxon>
        <taxon>Actinomycetota</taxon>
        <taxon>Acidimicrobiia</taxon>
        <taxon>Acidimicrobiales</taxon>
        <taxon>Iamiaceae</taxon>
        <taxon>Iamia</taxon>
    </lineage>
</organism>
<dbReference type="CDD" id="cd01029">
    <property type="entry name" value="TOPRIM_primases"/>
    <property type="match status" value="1"/>
</dbReference>
<keyword evidence="3" id="KW-1185">Reference proteome</keyword>
<dbReference type="GO" id="GO:0008270">
    <property type="term" value="F:zinc ion binding"/>
    <property type="evidence" value="ECO:0007669"/>
    <property type="project" value="InterPro"/>
</dbReference>
<dbReference type="GO" id="GO:0003677">
    <property type="term" value="F:DNA binding"/>
    <property type="evidence" value="ECO:0007669"/>
    <property type="project" value="InterPro"/>
</dbReference>
<dbReference type="EMBL" id="CP116942">
    <property type="protein sequence ID" value="WCO66252.1"/>
    <property type="molecule type" value="Genomic_DNA"/>
</dbReference>
<dbReference type="RefSeq" id="WP_272735776.1">
    <property type="nucleotide sequence ID" value="NZ_CP116942.1"/>
</dbReference>
<evidence type="ECO:0000256" key="1">
    <source>
        <dbReference type="SAM" id="MobiDB-lite"/>
    </source>
</evidence>
<evidence type="ECO:0000313" key="3">
    <source>
        <dbReference type="Proteomes" id="UP001216390"/>
    </source>
</evidence>
<dbReference type="InterPro" id="IPR036977">
    <property type="entry name" value="DNA_primase_Znf_CHC2"/>
</dbReference>
<dbReference type="InterPro" id="IPR034154">
    <property type="entry name" value="TOPRIM_DnaG/twinkle"/>
</dbReference>
<feature type="region of interest" description="Disordered" evidence="1">
    <location>
        <begin position="26"/>
        <end position="47"/>
    </location>
</feature>
<dbReference type="GO" id="GO:0006260">
    <property type="term" value="P:DNA replication"/>
    <property type="evidence" value="ECO:0007669"/>
    <property type="project" value="InterPro"/>
</dbReference>
<reference evidence="2" key="1">
    <citation type="submission" date="2023-01" db="EMBL/GenBank/DDBJ databases">
        <title>The diversity of Class Acidimicrobiia in South China Sea sediment environments and the proposal of Iamia marina sp. nov., a novel species of the genus Iamia.</title>
        <authorList>
            <person name="He Y."/>
            <person name="Tian X."/>
        </authorList>
    </citation>
    <scope>NUCLEOTIDE SEQUENCE</scope>
    <source>
        <strain evidence="2">DSM 19957</strain>
    </source>
</reference>